<reference evidence="5 6" key="1">
    <citation type="submission" date="2016-10" db="EMBL/GenBank/DDBJ databases">
        <authorList>
            <person name="Varghese N."/>
            <person name="Submissions S."/>
        </authorList>
    </citation>
    <scope>NUCLEOTIDE SEQUENCE [LARGE SCALE GENOMIC DNA]</scope>
    <source>
        <strain evidence="5 6">DSM 13796</strain>
    </source>
</reference>
<dbReference type="SUPFAM" id="SSF56784">
    <property type="entry name" value="HAD-like"/>
    <property type="match status" value="1"/>
</dbReference>
<gene>
    <name evidence="4" type="primary">phnX</name>
    <name evidence="5" type="ORF">SAMN02745910_05035</name>
</gene>
<comment type="catalytic activity">
    <reaction evidence="4">
        <text>phosphonoacetaldehyde + H2O = acetaldehyde + phosphate + H(+)</text>
        <dbReference type="Rhea" id="RHEA:18905"/>
        <dbReference type="ChEBI" id="CHEBI:15343"/>
        <dbReference type="ChEBI" id="CHEBI:15377"/>
        <dbReference type="ChEBI" id="CHEBI:15378"/>
        <dbReference type="ChEBI" id="CHEBI:43474"/>
        <dbReference type="ChEBI" id="CHEBI:58383"/>
        <dbReference type="EC" id="3.11.1.1"/>
    </reaction>
</comment>
<feature type="active site" description="Nucleophile" evidence="4">
    <location>
        <position position="10"/>
    </location>
</feature>
<dbReference type="Proteomes" id="UP000182762">
    <property type="component" value="Unassembled WGS sequence"/>
</dbReference>
<dbReference type="Gene3D" id="1.10.150.240">
    <property type="entry name" value="Putative phosphatase, domain 2"/>
    <property type="match status" value="1"/>
</dbReference>
<dbReference type="InterPro" id="IPR036412">
    <property type="entry name" value="HAD-like_sf"/>
</dbReference>
<dbReference type="NCBIfam" id="TIGR01422">
    <property type="entry name" value="phosphonatase"/>
    <property type="match status" value="1"/>
</dbReference>
<evidence type="ECO:0000256" key="3">
    <source>
        <dbReference type="ARBA" id="ARBA00023270"/>
    </source>
</evidence>
<keyword evidence="6" id="KW-1185">Reference proteome</keyword>
<feature type="binding site" evidence="4">
    <location>
        <position position="12"/>
    </location>
    <ligand>
        <name>Mg(2+)</name>
        <dbReference type="ChEBI" id="CHEBI:18420"/>
    </ligand>
</feature>
<dbReference type="RefSeq" id="WP_061803960.1">
    <property type="nucleotide sequence ID" value="NZ_FOXX01000026.1"/>
</dbReference>
<protein>
    <recommendedName>
        <fullName evidence="4">Phosphonoacetaldehyde hydrolase</fullName>
        <shortName evidence="4">Phosphonatase</shortName>
        <ecNumber evidence="4">3.11.1.1</ecNumber>
    </recommendedName>
    <alternativeName>
        <fullName evidence="4">Phosphonoacetaldehyde phosphonohydrolase</fullName>
    </alternativeName>
</protein>
<dbReference type="Pfam" id="PF00702">
    <property type="entry name" value="Hydrolase"/>
    <property type="match status" value="1"/>
</dbReference>
<organism evidence="5 6">
    <name type="scientific">Priestia endophytica DSM 13796</name>
    <dbReference type="NCBI Taxonomy" id="1121089"/>
    <lineage>
        <taxon>Bacteria</taxon>
        <taxon>Bacillati</taxon>
        <taxon>Bacillota</taxon>
        <taxon>Bacilli</taxon>
        <taxon>Bacillales</taxon>
        <taxon>Bacillaceae</taxon>
        <taxon>Priestia</taxon>
    </lineage>
</organism>
<dbReference type="NCBIfam" id="TIGR01549">
    <property type="entry name" value="HAD-SF-IA-v1"/>
    <property type="match status" value="1"/>
</dbReference>
<sequence>MGKVEGVIFDWAGTTVDFGCFAPVNVFVDIFKQAGISVTIAEARKPMGMLKIDHIRTMLSMPRISKLWKELYGRVFNEMDVENLYEEFEPALLQSLSQYTDPIPEVVNVVNVLREKGLKVGSTTGYTNKMMDVVVPNALKKGYGPDFYITADETNSYGRPYPYMIFRNMEKLKISSVRHVIKVGDTISDIKEGIQAGVWSVGVIVGSSEMGLSQNEFNALSSDDKKIAINQTRQAFLDNGADFTIETMKDLPLLIDKINGILSKDQLVMEHK</sequence>
<dbReference type="GO" id="GO:0016787">
    <property type="term" value="F:hydrolase activity"/>
    <property type="evidence" value="ECO:0007669"/>
    <property type="project" value="UniProtKB-KW"/>
</dbReference>
<dbReference type="SFLD" id="SFLDS00003">
    <property type="entry name" value="Haloacid_Dehalogenase"/>
    <property type="match status" value="1"/>
</dbReference>
<evidence type="ECO:0000256" key="2">
    <source>
        <dbReference type="ARBA" id="ARBA00022842"/>
    </source>
</evidence>
<evidence type="ECO:0000256" key="1">
    <source>
        <dbReference type="ARBA" id="ARBA00022801"/>
    </source>
</evidence>
<feature type="active site" description="Schiff-base intermediate with substrate" evidence="4">
    <location>
        <position position="51"/>
    </location>
</feature>
<comment type="cofactor">
    <cofactor evidence="4">
        <name>Mg(2+)</name>
        <dbReference type="ChEBI" id="CHEBI:18420"/>
    </cofactor>
    <text evidence="4">Binds 1 Mg(2+) ion per subunit.</text>
</comment>
<comment type="similarity">
    <text evidence="4">Belongs to the HAD-like hydrolase superfamily. PhnX family.</text>
</comment>
<dbReference type="EC" id="3.11.1.1" evidence="4"/>
<dbReference type="GeneID" id="93713547"/>
<feature type="binding site" evidence="4">
    <location>
        <position position="185"/>
    </location>
    <ligand>
        <name>Mg(2+)</name>
        <dbReference type="ChEBI" id="CHEBI:18420"/>
    </ligand>
</feature>
<dbReference type="PANTHER" id="PTHR43434:SF19">
    <property type="entry name" value="PHOSPHONOACETALDEHYDE HYDROLASE"/>
    <property type="match status" value="1"/>
</dbReference>
<evidence type="ECO:0000313" key="6">
    <source>
        <dbReference type="Proteomes" id="UP000182762"/>
    </source>
</evidence>
<comment type="function">
    <text evidence="4">Involved in phosphonate degradation.</text>
</comment>
<comment type="subunit">
    <text evidence="4">Homodimer.</text>
</comment>
<dbReference type="HAMAP" id="MF_01375">
    <property type="entry name" value="PhnX"/>
    <property type="match status" value="1"/>
</dbReference>
<dbReference type="CDD" id="cd02586">
    <property type="entry name" value="HAD_PHN"/>
    <property type="match status" value="1"/>
</dbReference>
<proteinExistence type="inferred from homology"/>
<dbReference type="PANTHER" id="PTHR43434">
    <property type="entry name" value="PHOSPHOGLYCOLATE PHOSPHATASE"/>
    <property type="match status" value="1"/>
</dbReference>
<dbReference type="SFLD" id="SFLDG01135">
    <property type="entry name" value="C1.5.6:_HAD__Beta-PGM__Phospha"/>
    <property type="match status" value="1"/>
</dbReference>
<accession>A0A1I6C5F1</accession>
<comment type="caution">
    <text evidence="5">The sequence shown here is derived from an EMBL/GenBank/DDBJ whole genome shotgun (WGS) entry which is preliminary data.</text>
</comment>
<evidence type="ECO:0000256" key="4">
    <source>
        <dbReference type="HAMAP-Rule" id="MF_01375"/>
    </source>
</evidence>
<dbReference type="InterPro" id="IPR023214">
    <property type="entry name" value="HAD_sf"/>
</dbReference>
<dbReference type="InterPro" id="IPR006323">
    <property type="entry name" value="Phosphonoacetald_hydro"/>
</dbReference>
<keyword evidence="1 4" id="KW-0378">Hydrolase</keyword>
<keyword evidence="2 4" id="KW-0460">Magnesium</keyword>
<dbReference type="InterPro" id="IPR006439">
    <property type="entry name" value="HAD-SF_hydro_IA"/>
</dbReference>
<dbReference type="EMBL" id="FOXX01000026">
    <property type="protein sequence ID" value="SFQ88430.1"/>
    <property type="molecule type" value="Genomic_DNA"/>
</dbReference>
<dbReference type="SFLD" id="SFLDG01129">
    <property type="entry name" value="C1.5:_HAD__Beta-PGM__Phosphata"/>
    <property type="match status" value="1"/>
</dbReference>
<dbReference type="Gene3D" id="3.40.50.1000">
    <property type="entry name" value="HAD superfamily/HAD-like"/>
    <property type="match status" value="1"/>
</dbReference>
<dbReference type="InterPro" id="IPR050155">
    <property type="entry name" value="HAD-like_hydrolase_sf"/>
</dbReference>
<feature type="binding site" evidence="4">
    <location>
        <position position="10"/>
    </location>
    <ligand>
        <name>Mg(2+)</name>
        <dbReference type="ChEBI" id="CHEBI:18420"/>
    </ligand>
</feature>
<dbReference type="InterPro" id="IPR023198">
    <property type="entry name" value="PGP-like_dom2"/>
</dbReference>
<keyword evidence="3 4" id="KW-0704">Schiff base</keyword>
<name>A0A1I6C5F1_9BACI</name>
<keyword evidence="4" id="KW-0479">Metal-binding</keyword>
<evidence type="ECO:0000313" key="5">
    <source>
        <dbReference type="EMBL" id="SFQ88430.1"/>
    </source>
</evidence>